<evidence type="ECO:0000313" key="1">
    <source>
        <dbReference type="EMBL" id="OOF78092.1"/>
    </source>
</evidence>
<dbReference type="RefSeq" id="WP_077586890.1">
    <property type="nucleotide sequence ID" value="NZ_MLAE01000031.1"/>
</dbReference>
<dbReference type="Proteomes" id="UP000189114">
    <property type="component" value="Unassembled WGS sequence"/>
</dbReference>
<organism evidence="1 2">
    <name type="scientific">Rodentibacter caecimuris</name>
    <dbReference type="NCBI Taxonomy" id="1796644"/>
    <lineage>
        <taxon>Bacteria</taxon>
        <taxon>Pseudomonadati</taxon>
        <taxon>Pseudomonadota</taxon>
        <taxon>Gammaproteobacteria</taxon>
        <taxon>Pasteurellales</taxon>
        <taxon>Pasteurellaceae</taxon>
        <taxon>Rodentibacter</taxon>
    </lineage>
</organism>
<accession>A0A1V3KK89</accession>
<protein>
    <submittedName>
        <fullName evidence="1">Uncharacterized protein</fullName>
    </submittedName>
</protein>
<dbReference type="AlphaFoldDB" id="A0A1V3KK89"/>
<sequence>MEYANPHSVLPHFVRSKLFHKTPSVSHESWQRLFDRTLTPVMNIYSTLNTLASGNYQIGFQQREKILVNAHLRRTPTPPPEQFYDKRWKGEHLAGKTIVVWTEFGLGDEIMFAQLAHYFKRQGVKKVKYIVQSPIVSLISTHPDIDQVIDSAQLINQLDIIGEFDYWVYPHEILAYIHLPFSNLPKRHPYLFANPSIQKATANLFPHSSNLKVGIVWRGDPTHENDAYRSIHNLNYIETLFKMTGIDWYCVQKACNEQEIKLLEKYNIPHVAKNAKNFEETAAMLLHLDCLVSVDTSVVHVAGAMGIPSLLMLPYIVDWRWGLVESTNLWYPTVELFRCPAPLAVWDKVIGQIQQALIKRINWKQ</sequence>
<dbReference type="EMBL" id="MLAE01000031">
    <property type="protein sequence ID" value="OOF78092.1"/>
    <property type="molecule type" value="Genomic_DNA"/>
</dbReference>
<evidence type="ECO:0000313" key="2">
    <source>
        <dbReference type="Proteomes" id="UP000189114"/>
    </source>
</evidence>
<dbReference type="SUPFAM" id="SSF53756">
    <property type="entry name" value="UDP-Glycosyltransferase/glycogen phosphorylase"/>
    <property type="match status" value="1"/>
</dbReference>
<comment type="caution">
    <text evidence="1">The sequence shown here is derived from an EMBL/GenBank/DDBJ whole genome shotgun (WGS) entry which is preliminary data.</text>
</comment>
<proteinExistence type="predicted"/>
<gene>
    <name evidence="1" type="ORF">BKG96_07020</name>
</gene>
<reference evidence="2" key="1">
    <citation type="submission" date="2016-10" db="EMBL/GenBank/DDBJ databases">
        <title>Rodentibacter gen. nov. and new species.</title>
        <authorList>
            <person name="Christensen H."/>
        </authorList>
    </citation>
    <scope>NUCLEOTIDE SEQUENCE [LARGE SCALE GENOMIC DNA]</scope>
    <source>
        <strain evidence="2">Ppn152</strain>
    </source>
</reference>
<name>A0A1V3KK89_9PAST</name>
<dbReference type="Gene3D" id="3.40.50.2000">
    <property type="entry name" value="Glycogen Phosphorylase B"/>
    <property type="match status" value="1"/>
</dbReference>